<evidence type="ECO:0000256" key="1">
    <source>
        <dbReference type="SAM" id="MobiDB-lite"/>
    </source>
</evidence>
<evidence type="ECO:0000259" key="2">
    <source>
        <dbReference type="PROSITE" id="PS50994"/>
    </source>
</evidence>
<keyword evidence="4" id="KW-1185">Reference proteome</keyword>
<feature type="domain" description="Integrase catalytic" evidence="2">
    <location>
        <begin position="135"/>
        <end position="320"/>
    </location>
</feature>
<dbReference type="AlphaFoldDB" id="A0A0H2M5Z4"/>
<dbReference type="NCBIfam" id="NF033594">
    <property type="entry name" value="transpos_ISNCY_2"/>
    <property type="match status" value="1"/>
</dbReference>
<reference evidence="3 4" key="1">
    <citation type="submission" date="2015-03" db="EMBL/GenBank/DDBJ databases">
        <title>Genome sequence of Variovorax paradoxus TBEA6.</title>
        <authorList>
            <person name="Poehlein A."/>
            <person name="Schuldes J."/>
            <person name="Wuebbeler J.H."/>
            <person name="Hiessl S."/>
            <person name="Steinbuechel A."/>
            <person name="Daniel R."/>
        </authorList>
    </citation>
    <scope>NUCLEOTIDE SEQUENCE [LARGE SCALE GENOMIC DNA]</scope>
    <source>
        <strain evidence="3 4">TBEA6</strain>
    </source>
</reference>
<dbReference type="Pfam" id="PF13551">
    <property type="entry name" value="HTH_29"/>
    <property type="match status" value="1"/>
</dbReference>
<protein>
    <submittedName>
        <fullName evidence="3">Integrase core domain protein</fullName>
    </submittedName>
</protein>
<dbReference type="Gene3D" id="3.30.420.10">
    <property type="entry name" value="Ribonuclease H-like superfamily/Ribonuclease H"/>
    <property type="match status" value="1"/>
</dbReference>
<dbReference type="InterPro" id="IPR012337">
    <property type="entry name" value="RNaseH-like_sf"/>
</dbReference>
<organism evidence="3 4">
    <name type="scientific">Variovorax paradoxus</name>
    <dbReference type="NCBI Taxonomy" id="34073"/>
    <lineage>
        <taxon>Bacteria</taxon>
        <taxon>Pseudomonadati</taxon>
        <taxon>Pseudomonadota</taxon>
        <taxon>Betaproteobacteria</taxon>
        <taxon>Burkholderiales</taxon>
        <taxon>Comamonadaceae</taxon>
        <taxon>Variovorax</taxon>
    </lineage>
</organism>
<dbReference type="InterPro" id="IPR047797">
    <property type="entry name" value="ISNCY_transpos"/>
</dbReference>
<dbReference type="InterPro" id="IPR036397">
    <property type="entry name" value="RNaseH_sf"/>
</dbReference>
<dbReference type="SUPFAM" id="SSF46689">
    <property type="entry name" value="Homeodomain-like"/>
    <property type="match status" value="1"/>
</dbReference>
<dbReference type="EMBL" id="JZWI01000005">
    <property type="protein sequence ID" value="KLN57788.1"/>
    <property type="molecule type" value="Genomic_DNA"/>
</dbReference>
<comment type="caution">
    <text evidence="3">The sequence shown here is derived from an EMBL/GenBank/DDBJ whole genome shotgun (WGS) entry which is preliminary data.</text>
</comment>
<feature type="region of interest" description="Disordered" evidence="1">
    <location>
        <begin position="415"/>
        <end position="450"/>
    </location>
</feature>
<evidence type="ECO:0000313" key="3">
    <source>
        <dbReference type="EMBL" id="KLN57788.1"/>
    </source>
</evidence>
<gene>
    <name evidence="3" type="ORF">VPARA_07990</name>
</gene>
<proteinExistence type="predicted"/>
<dbReference type="PATRIC" id="fig|34073.19.peg.811"/>
<dbReference type="PROSITE" id="PS50994">
    <property type="entry name" value="INTEGRASE"/>
    <property type="match status" value="1"/>
</dbReference>
<dbReference type="PANTHER" id="PTHR35004:SF7">
    <property type="entry name" value="INTEGRASE PROTEIN"/>
    <property type="match status" value="1"/>
</dbReference>
<name>A0A0H2M5Z4_VARPD</name>
<dbReference type="PANTHER" id="PTHR35004">
    <property type="entry name" value="TRANSPOSASE RV3428C-RELATED"/>
    <property type="match status" value="1"/>
</dbReference>
<feature type="compositionally biased region" description="Polar residues" evidence="1">
    <location>
        <begin position="422"/>
        <end position="434"/>
    </location>
</feature>
<dbReference type="GO" id="GO:0015074">
    <property type="term" value="P:DNA integration"/>
    <property type="evidence" value="ECO:0007669"/>
    <property type="project" value="InterPro"/>
</dbReference>
<dbReference type="InterPro" id="IPR009057">
    <property type="entry name" value="Homeodomain-like_sf"/>
</dbReference>
<evidence type="ECO:0000313" key="4">
    <source>
        <dbReference type="Proteomes" id="UP000035170"/>
    </source>
</evidence>
<dbReference type="GO" id="GO:0003676">
    <property type="term" value="F:nucleic acid binding"/>
    <property type="evidence" value="ECO:0007669"/>
    <property type="project" value="InterPro"/>
</dbReference>
<dbReference type="InterPro" id="IPR001584">
    <property type="entry name" value="Integrase_cat-core"/>
</dbReference>
<accession>A0A0H2M5Z4</accession>
<sequence length="473" mass="53805">MAMATSAATITMTMREADRLKTIQAVVDRMLRVGQAAQRLGMSRRQVERLVSRYLDDGPSGLVSRKRGRPSNNQLAPGIAERAITLIRERYADFGPTLATEKLQECHGIALSKETVRALMVATGLWTPRRQRAPKIHQPRNRRSCRGELIQIDGSDHAWFEDRAPACTLLVFIDDATSQLMQLHFVPTESSFAYFEATRSYLEQHGKPVAFYSDKASIFRSVRDSTDFGRGTTQYGRVLFELNIDIMCANTSQAKGRVERANLTLQDRLVKELRLRGINTREAANAFAPHFIIDFNARFAKPAKRDFDAHRPVRDDEDLELLFTWRLQRKVSLSLTLQHDRVIYLLKDSPDNRQLIHRYIDVFEYPDGRIELRADGVNLVYERYDRLPQVDTAAIVENKRLSQALQVALVIQAQRDDRRKSSTPSRTNQGQAPYSTKALPGTKRSRQFTSQDLDEAVRAVCRAPKKTTVLACG</sequence>
<dbReference type="SUPFAM" id="SSF53098">
    <property type="entry name" value="Ribonuclease H-like"/>
    <property type="match status" value="1"/>
</dbReference>
<dbReference type="Proteomes" id="UP000035170">
    <property type="component" value="Unassembled WGS sequence"/>
</dbReference>